<evidence type="ECO:0000256" key="1">
    <source>
        <dbReference type="ARBA" id="ARBA00022729"/>
    </source>
</evidence>
<protein>
    <submittedName>
        <fullName evidence="4">Phosphate ABC transporter substrate-binding protein</fullName>
    </submittedName>
</protein>
<dbReference type="RefSeq" id="WP_146296941.1">
    <property type="nucleotide sequence ID" value="NZ_CP042326.1"/>
</dbReference>
<keyword evidence="5" id="KW-1185">Reference proteome</keyword>
<dbReference type="Gene3D" id="3.40.190.10">
    <property type="entry name" value="Periplasmic binding protein-like II"/>
    <property type="match status" value="2"/>
</dbReference>
<organism evidence="4 5">
    <name type="scientific">Euhalothece natronophila Z-M001</name>
    <dbReference type="NCBI Taxonomy" id="522448"/>
    <lineage>
        <taxon>Bacteria</taxon>
        <taxon>Bacillati</taxon>
        <taxon>Cyanobacteriota</taxon>
        <taxon>Cyanophyceae</taxon>
        <taxon>Oscillatoriophycideae</taxon>
        <taxon>Chroococcales</taxon>
        <taxon>Halothecacae</taxon>
        <taxon>Halothece cluster</taxon>
        <taxon>Euhalothece</taxon>
    </lineage>
</organism>
<gene>
    <name evidence="4" type="ORF">FRE64_14830</name>
</gene>
<evidence type="ECO:0000313" key="4">
    <source>
        <dbReference type="EMBL" id="QDZ41105.1"/>
    </source>
</evidence>
<name>A0A5B8NS78_9CHRO</name>
<evidence type="ECO:0000259" key="3">
    <source>
        <dbReference type="Pfam" id="PF12849"/>
    </source>
</evidence>
<dbReference type="SUPFAM" id="SSF53850">
    <property type="entry name" value="Periplasmic binding protein-like II"/>
    <property type="match status" value="1"/>
</dbReference>
<dbReference type="AlphaFoldDB" id="A0A5B8NS78"/>
<dbReference type="InterPro" id="IPR050811">
    <property type="entry name" value="Phosphate_ABC_transporter"/>
</dbReference>
<accession>A0A5B8NS78</accession>
<dbReference type="PANTHER" id="PTHR30570:SF1">
    <property type="entry name" value="PHOSPHATE-BINDING PROTEIN PSTS"/>
    <property type="match status" value="1"/>
</dbReference>
<dbReference type="EMBL" id="CP042326">
    <property type="protein sequence ID" value="QDZ41105.1"/>
    <property type="molecule type" value="Genomic_DNA"/>
</dbReference>
<dbReference type="OrthoDB" id="506979at2"/>
<feature type="domain" description="PBP" evidence="3">
    <location>
        <begin position="85"/>
        <end position="329"/>
    </location>
</feature>
<dbReference type="InterPro" id="IPR024370">
    <property type="entry name" value="PBP_domain"/>
</dbReference>
<sequence>MAQKNENLILVPTLLITLTILSVGVWWLWQNVDDNEQYTENTDDSSLRAPNTLGEVSNVPSGSFSYFGNPAWGSIQEGIDPIIREIHPQFQIRYSTFLSQTSEQESEIVEQLKNNQIAFSQVSSPLTNEQGATTIEVDGNSLEQIPIALNVIAIAVNRNLDISGLSLEQLQGIYTGEIRNWEEVGGPNLEIIPYSDPEEEKLTVRFFLEDVLDEENLSPEVETVENPTVALRKVSENEGAIYYGKALQILRNCDIKPLPLENQENELVAPYQGSLVSPEECRETGAAHQINRDAFQNGDYPLTRPWFIVFNKNGRHNERAGRTYAKLLLTQQGQHLLRNQGLISIR</sequence>
<dbReference type="Pfam" id="PF12849">
    <property type="entry name" value="PBP_like_2"/>
    <property type="match status" value="1"/>
</dbReference>
<feature type="transmembrane region" description="Helical" evidence="2">
    <location>
        <begin position="7"/>
        <end position="29"/>
    </location>
</feature>
<dbReference type="Proteomes" id="UP000318453">
    <property type="component" value="Chromosome"/>
</dbReference>
<dbReference type="KEGG" id="enn:FRE64_14830"/>
<keyword evidence="2" id="KW-0812">Transmembrane</keyword>
<reference evidence="4" key="1">
    <citation type="submission" date="2019-08" db="EMBL/GenBank/DDBJ databases">
        <title>Carotenoids and Carotenoid Binding Proteins in the Halophilic Cyanobacterium Euhalothece sp. ZM00.</title>
        <authorList>
            <person name="Cho S.M."/>
            <person name="Song J.Y."/>
            <person name="Park Y.-I."/>
        </authorList>
    </citation>
    <scope>NUCLEOTIDE SEQUENCE [LARGE SCALE GENOMIC DNA]</scope>
    <source>
        <strain evidence="4">Z-M001</strain>
    </source>
</reference>
<evidence type="ECO:0000256" key="2">
    <source>
        <dbReference type="SAM" id="Phobius"/>
    </source>
</evidence>
<keyword evidence="2" id="KW-0472">Membrane</keyword>
<keyword evidence="2" id="KW-1133">Transmembrane helix</keyword>
<keyword evidence="1" id="KW-0732">Signal</keyword>
<proteinExistence type="predicted"/>
<dbReference type="PANTHER" id="PTHR30570">
    <property type="entry name" value="PERIPLASMIC PHOSPHATE BINDING COMPONENT OF PHOSPHATE ABC TRANSPORTER"/>
    <property type="match status" value="1"/>
</dbReference>
<evidence type="ECO:0000313" key="5">
    <source>
        <dbReference type="Proteomes" id="UP000318453"/>
    </source>
</evidence>